<gene>
    <name evidence="6" type="ORF">SCLAV_p0346</name>
</gene>
<dbReference type="InterPro" id="IPR020476">
    <property type="entry name" value="Nudix_hydrolase"/>
</dbReference>
<dbReference type="PANTHER" id="PTHR43046">
    <property type="entry name" value="GDP-MANNOSE MANNOSYL HYDROLASE"/>
    <property type="match status" value="1"/>
</dbReference>
<feature type="domain" description="Nudix hydrolase" evidence="5">
    <location>
        <begin position="47"/>
        <end position="178"/>
    </location>
</feature>
<geneLocation type="plasmid" evidence="6 7">
    <name>pSCL4</name>
</geneLocation>
<dbReference type="PRINTS" id="PR00502">
    <property type="entry name" value="NUDIXFAMILY"/>
</dbReference>
<dbReference type="InterPro" id="IPR015797">
    <property type="entry name" value="NUDIX_hydrolase-like_dom_sf"/>
</dbReference>
<dbReference type="InterPro" id="IPR000086">
    <property type="entry name" value="NUDIX_hydrolase_dom"/>
</dbReference>
<dbReference type="Pfam" id="PF00293">
    <property type="entry name" value="NUDIX"/>
    <property type="match status" value="1"/>
</dbReference>
<evidence type="ECO:0000256" key="3">
    <source>
        <dbReference type="ARBA" id="ARBA00022801"/>
    </source>
</evidence>
<organism evidence="6 7">
    <name type="scientific">Streptomyces clavuligerus</name>
    <dbReference type="NCBI Taxonomy" id="1901"/>
    <lineage>
        <taxon>Bacteria</taxon>
        <taxon>Bacillati</taxon>
        <taxon>Actinomycetota</taxon>
        <taxon>Actinomycetes</taxon>
        <taxon>Kitasatosporales</taxon>
        <taxon>Streptomycetaceae</taxon>
        <taxon>Streptomyces</taxon>
    </lineage>
</organism>
<dbReference type="PROSITE" id="PS00893">
    <property type="entry name" value="NUDIX_BOX"/>
    <property type="match status" value="1"/>
</dbReference>
<keyword evidence="6" id="KW-0614">Plasmid</keyword>
<dbReference type="CDD" id="cd02883">
    <property type="entry name" value="NUDIX_Hydrolase"/>
    <property type="match status" value="1"/>
</dbReference>
<comment type="similarity">
    <text evidence="2 4">Belongs to the Nudix hydrolase family.</text>
</comment>
<dbReference type="EMBL" id="CM000914">
    <property type="protein sequence ID" value="EFG03837.2"/>
    <property type="molecule type" value="Genomic_DNA"/>
</dbReference>
<sequence length="203" mass="22144">MSLRQSIQLTMTNGGRHLCPRRSGPPANLPSHTVCGMTAESSKAPAPRVQLVIGIIRQGDEVLLVRESLGVNGEILWSLPGGGVEDGELMNEALRRELREETGLLVGNPARTAFLMHIDSEQHPSALAVAFEIDEWSGDVAPEDDDIEQAAFFPLPDALKLLGKLDSATQRDPIVGYLTGVIAPGTTWLFRNRDKEETLVARW</sequence>
<evidence type="ECO:0000313" key="6">
    <source>
        <dbReference type="EMBL" id="EFG03837.2"/>
    </source>
</evidence>
<dbReference type="GO" id="GO:0016787">
    <property type="term" value="F:hydrolase activity"/>
    <property type="evidence" value="ECO:0007669"/>
    <property type="project" value="UniProtKB-KW"/>
</dbReference>
<evidence type="ECO:0000313" key="7">
    <source>
        <dbReference type="Proteomes" id="UP000002357"/>
    </source>
</evidence>
<dbReference type="PANTHER" id="PTHR43046:SF14">
    <property type="entry name" value="MUTT_NUDIX FAMILY PROTEIN"/>
    <property type="match status" value="1"/>
</dbReference>
<comment type="cofactor">
    <cofactor evidence="1">
        <name>Mg(2+)</name>
        <dbReference type="ChEBI" id="CHEBI:18420"/>
    </cofactor>
</comment>
<dbReference type="Proteomes" id="UP000002357">
    <property type="component" value="Plasmid pSCL4"/>
</dbReference>
<accession>D5SIU4</accession>
<evidence type="ECO:0000256" key="4">
    <source>
        <dbReference type="RuleBase" id="RU003476"/>
    </source>
</evidence>
<keyword evidence="3 4" id="KW-0378">Hydrolase</keyword>
<dbReference type="Gene3D" id="3.90.79.10">
    <property type="entry name" value="Nucleoside Triphosphate Pyrophosphohydrolase"/>
    <property type="match status" value="1"/>
</dbReference>
<name>D5SIU4_STRCL</name>
<dbReference type="InterPro" id="IPR020084">
    <property type="entry name" value="NUDIX_hydrolase_CS"/>
</dbReference>
<keyword evidence="7" id="KW-1185">Reference proteome</keyword>
<reference evidence="6 7" key="1">
    <citation type="journal article" date="2010" name="Genome Biol. Evol.">
        <title>The sequence of a 1.8-mb bacterial linear plasmid reveals a rich evolutionary reservoir of secondary metabolic pathways.</title>
        <authorList>
            <person name="Medema M.H."/>
            <person name="Trefzer A."/>
            <person name="Kovalchuk A."/>
            <person name="van den Berg M."/>
            <person name="Mueller U."/>
            <person name="Heijne W."/>
            <person name="Wu L."/>
            <person name="Alam M.T."/>
            <person name="Ronning C.M."/>
            <person name="Nierman W.C."/>
            <person name="Bovenberg R.A.L."/>
            <person name="Breitling R."/>
            <person name="Takano E."/>
        </authorList>
    </citation>
    <scope>NUCLEOTIDE SEQUENCE [LARGE SCALE GENOMIC DNA]</scope>
    <source>
        <strain evidence="7">ATCC 27064 / DSM 738 / JCM 4710 / NBRC 13307 / NCIMB 12785 / NRRL 3585 / VKM Ac-602</strain>
        <plasmid evidence="6">pSCL4</plasmid>
    </source>
</reference>
<dbReference type="eggNOG" id="COG1051">
    <property type="taxonomic scope" value="Bacteria"/>
</dbReference>
<protein>
    <submittedName>
        <fullName evidence="6">NUDIX hydrolase</fullName>
    </submittedName>
</protein>
<dbReference type="SUPFAM" id="SSF55811">
    <property type="entry name" value="Nudix"/>
    <property type="match status" value="1"/>
</dbReference>
<proteinExistence type="inferred from homology"/>
<dbReference type="AlphaFoldDB" id="D5SIU4"/>
<evidence type="ECO:0000256" key="1">
    <source>
        <dbReference type="ARBA" id="ARBA00001946"/>
    </source>
</evidence>
<evidence type="ECO:0000256" key="2">
    <source>
        <dbReference type="ARBA" id="ARBA00005582"/>
    </source>
</evidence>
<dbReference type="PROSITE" id="PS51462">
    <property type="entry name" value="NUDIX"/>
    <property type="match status" value="1"/>
</dbReference>
<evidence type="ECO:0000259" key="5">
    <source>
        <dbReference type="PROSITE" id="PS51462"/>
    </source>
</evidence>